<evidence type="ECO:0000256" key="7">
    <source>
        <dbReference type="SAM" id="SignalP"/>
    </source>
</evidence>
<dbReference type="AlphaFoldDB" id="A0A1Y1ZQT7"/>
<keyword evidence="2 6" id="KW-0812">Transmembrane</keyword>
<feature type="compositionally biased region" description="Low complexity" evidence="5">
    <location>
        <begin position="207"/>
        <end position="220"/>
    </location>
</feature>
<feature type="compositionally biased region" description="Low complexity" evidence="5">
    <location>
        <begin position="395"/>
        <end position="406"/>
    </location>
</feature>
<evidence type="ECO:0000256" key="4">
    <source>
        <dbReference type="ARBA" id="ARBA00023136"/>
    </source>
</evidence>
<dbReference type="Proteomes" id="UP000193144">
    <property type="component" value="Unassembled WGS sequence"/>
</dbReference>
<dbReference type="InterPro" id="IPR051694">
    <property type="entry name" value="Immunoregulatory_rcpt-like"/>
</dbReference>
<feature type="compositionally biased region" description="Pro residues" evidence="5">
    <location>
        <begin position="360"/>
        <end position="370"/>
    </location>
</feature>
<feature type="compositionally biased region" description="Low complexity" evidence="5">
    <location>
        <begin position="323"/>
        <end position="335"/>
    </location>
</feature>
<keyword evidence="3 6" id="KW-1133">Transmembrane helix</keyword>
<proteinExistence type="predicted"/>
<keyword evidence="7" id="KW-0732">Signal</keyword>
<feature type="compositionally biased region" description="Pro residues" evidence="5">
    <location>
        <begin position="383"/>
        <end position="393"/>
    </location>
</feature>
<reference evidence="8 9" key="1">
    <citation type="submission" date="2016-07" db="EMBL/GenBank/DDBJ databases">
        <title>Pervasive Adenine N6-methylation of Active Genes in Fungi.</title>
        <authorList>
            <consortium name="DOE Joint Genome Institute"/>
            <person name="Mondo S.J."/>
            <person name="Dannebaum R.O."/>
            <person name="Kuo R.C."/>
            <person name="Labutti K."/>
            <person name="Haridas S."/>
            <person name="Kuo A."/>
            <person name="Salamov A."/>
            <person name="Ahrendt S.R."/>
            <person name="Lipzen A."/>
            <person name="Sullivan W."/>
            <person name="Andreopoulos W.B."/>
            <person name="Clum A."/>
            <person name="Lindquist E."/>
            <person name="Daum C."/>
            <person name="Ramamoorthy G.K."/>
            <person name="Gryganskyi A."/>
            <person name="Culley D."/>
            <person name="Magnuson J.K."/>
            <person name="James T.Y."/>
            <person name="O'Malley M.A."/>
            <person name="Stajich J.E."/>
            <person name="Spatafora J.W."/>
            <person name="Visel A."/>
            <person name="Grigoriev I.V."/>
        </authorList>
    </citation>
    <scope>NUCLEOTIDE SEQUENCE [LARGE SCALE GENOMIC DNA]</scope>
    <source>
        <strain evidence="8 9">CBS 115471</strain>
    </source>
</reference>
<evidence type="ECO:0000256" key="1">
    <source>
        <dbReference type="ARBA" id="ARBA00004167"/>
    </source>
</evidence>
<dbReference type="OrthoDB" id="5347452at2759"/>
<feature type="region of interest" description="Disordered" evidence="5">
    <location>
        <begin position="207"/>
        <end position="234"/>
    </location>
</feature>
<evidence type="ECO:0000313" key="8">
    <source>
        <dbReference type="EMBL" id="ORY12606.1"/>
    </source>
</evidence>
<comment type="subcellular location">
    <subcellularLocation>
        <location evidence="1">Membrane</location>
        <topology evidence="1">Single-pass membrane protein</topology>
    </subcellularLocation>
</comment>
<dbReference type="PANTHER" id="PTHR15549">
    <property type="entry name" value="PAIRED IMMUNOGLOBULIN-LIKE TYPE 2 RECEPTOR"/>
    <property type="match status" value="1"/>
</dbReference>
<comment type="caution">
    <text evidence="8">The sequence shown here is derived from an EMBL/GenBank/DDBJ whole genome shotgun (WGS) entry which is preliminary data.</text>
</comment>
<feature type="signal peptide" evidence="7">
    <location>
        <begin position="1"/>
        <end position="21"/>
    </location>
</feature>
<sequence>MSYSGILISALALLPAANCVAFGGPAPTEATRALTGMSPVPTKGPSIVELKKRVLGSETCGFYSNDMDLPVTCGIGRTCIMYSSSSIGAVGCCDGSDFQKCGWATKCVDYDAVTAGSCGSACKSNTFIRKCTDALSPFCVTWTYPGDGVKDFGCTSDILSTYETIFFDATDTIFSSSTSLSLSTLSGNAVTGWGGAAAASSAGGNGATDTSVDSSSPTSPAGNNYGGGGSKTEKKKGVSIGLIAGVAIGALIIFAAIAGLIIFCCLKQKKKKALAANTAAIAAAQASRPQSQYNPAMQQQQMNQMQPPMPQTPQPANGEYFKPAQPMAQPMSPQPNYQQTQAEPQKFNYQQNVHEQPVVSNPPTPAPPYVQPYYAGPNGGQVPPMPSQSPAPMTPAGQYQQPQGGAHEVDAISMPVAPGQQAQGQPGQPVQHQPVYEIGGGR</sequence>
<dbReference type="GO" id="GO:0071944">
    <property type="term" value="C:cell periphery"/>
    <property type="evidence" value="ECO:0007669"/>
    <property type="project" value="UniProtKB-ARBA"/>
</dbReference>
<evidence type="ECO:0000256" key="2">
    <source>
        <dbReference type="ARBA" id="ARBA00022692"/>
    </source>
</evidence>
<evidence type="ECO:0000256" key="3">
    <source>
        <dbReference type="ARBA" id="ARBA00022989"/>
    </source>
</evidence>
<accession>A0A1Y1ZQT7</accession>
<protein>
    <recommendedName>
        <fullName evidence="10">Mid2 domain-containing protein</fullName>
    </recommendedName>
</protein>
<dbReference type="GO" id="GO:0016020">
    <property type="term" value="C:membrane"/>
    <property type="evidence" value="ECO:0007669"/>
    <property type="project" value="UniProtKB-SubCell"/>
</dbReference>
<feature type="chain" id="PRO_5012530838" description="Mid2 domain-containing protein" evidence="7">
    <location>
        <begin position="22"/>
        <end position="442"/>
    </location>
</feature>
<feature type="compositionally biased region" description="Low complexity" evidence="5">
    <location>
        <begin position="415"/>
        <end position="435"/>
    </location>
</feature>
<dbReference type="STRING" id="1231657.A0A1Y1ZQT7"/>
<dbReference type="EMBL" id="MCFA01000049">
    <property type="protein sequence ID" value="ORY12606.1"/>
    <property type="molecule type" value="Genomic_DNA"/>
</dbReference>
<feature type="region of interest" description="Disordered" evidence="5">
    <location>
        <begin position="356"/>
        <end position="442"/>
    </location>
</feature>
<evidence type="ECO:0008006" key="10">
    <source>
        <dbReference type="Google" id="ProtNLM"/>
    </source>
</evidence>
<keyword evidence="9" id="KW-1185">Reference proteome</keyword>
<feature type="transmembrane region" description="Helical" evidence="6">
    <location>
        <begin position="240"/>
        <end position="266"/>
    </location>
</feature>
<evidence type="ECO:0000313" key="9">
    <source>
        <dbReference type="Proteomes" id="UP000193144"/>
    </source>
</evidence>
<gene>
    <name evidence="8" type="ORF">BCR34DRAFT_289810</name>
</gene>
<dbReference type="PANTHER" id="PTHR15549:SF26">
    <property type="entry name" value="AXIAL BUDDING PATTERN PROTEIN 2-RELATED"/>
    <property type="match status" value="1"/>
</dbReference>
<name>A0A1Y1ZQT7_9PLEO</name>
<organism evidence="8 9">
    <name type="scientific">Clohesyomyces aquaticus</name>
    <dbReference type="NCBI Taxonomy" id="1231657"/>
    <lineage>
        <taxon>Eukaryota</taxon>
        <taxon>Fungi</taxon>
        <taxon>Dikarya</taxon>
        <taxon>Ascomycota</taxon>
        <taxon>Pezizomycotina</taxon>
        <taxon>Dothideomycetes</taxon>
        <taxon>Pleosporomycetidae</taxon>
        <taxon>Pleosporales</taxon>
        <taxon>Lindgomycetaceae</taxon>
        <taxon>Clohesyomyces</taxon>
    </lineage>
</organism>
<evidence type="ECO:0000256" key="5">
    <source>
        <dbReference type="SAM" id="MobiDB-lite"/>
    </source>
</evidence>
<keyword evidence="4 6" id="KW-0472">Membrane</keyword>
<feature type="region of interest" description="Disordered" evidence="5">
    <location>
        <begin position="304"/>
        <end position="341"/>
    </location>
</feature>
<evidence type="ECO:0000256" key="6">
    <source>
        <dbReference type="SAM" id="Phobius"/>
    </source>
</evidence>